<keyword evidence="1" id="KW-1133">Transmembrane helix</keyword>
<organism evidence="2 3">
    <name type="scientific">Algibacter lectus</name>
    <dbReference type="NCBI Taxonomy" id="221126"/>
    <lineage>
        <taxon>Bacteria</taxon>
        <taxon>Pseudomonadati</taxon>
        <taxon>Bacteroidota</taxon>
        <taxon>Flavobacteriia</taxon>
        <taxon>Flavobacteriales</taxon>
        <taxon>Flavobacteriaceae</taxon>
        <taxon>Algibacter</taxon>
    </lineage>
</organism>
<keyword evidence="3" id="KW-1185">Reference proteome</keyword>
<sequence length="138" mass="16418">MNNKKRNSYIIIIGFLLIFGTIFSWNYSTFSGLKNNTGYTYGKIVANWESGKHKHDYSRYEYQVNGITFQGRQGDNYPKEKLVVVVYDKENPKFSMIAEYPLELINEQNDTLKIEERFVNYSWWNYLPADNISDIWKK</sequence>
<accession>A0A4R8MH01</accession>
<gene>
    <name evidence="2" type="ORF">DFQ06_0209</name>
</gene>
<evidence type="ECO:0000313" key="3">
    <source>
        <dbReference type="Proteomes" id="UP000294824"/>
    </source>
</evidence>
<proteinExistence type="predicted"/>
<dbReference type="AlphaFoldDB" id="A0A4R8MH01"/>
<protein>
    <submittedName>
        <fullName evidence="2">Uncharacterized protein</fullName>
    </submittedName>
</protein>
<feature type="transmembrane region" description="Helical" evidence="1">
    <location>
        <begin position="7"/>
        <end position="27"/>
    </location>
</feature>
<evidence type="ECO:0000313" key="2">
    <source>
        <dbReference type="EMBL" id="TDY65283.1"/>
    </source>
</evidence>
<name>A0A4R8MH01_9FLAO</name>
<dbReference type="RefSeq" id="WP_133965528.1">
    <property type="nucleotide sequence ID" value="NZ_SORL01000003.1"/>
</dbReference>
<keyword evidence="1" id="KW-0812">Transmembrane</keyword>
<dbReference type="Proteomes" id="UP000294824">
    <property type="component" value="Unassembled WGS sequence"/>
</dbReference>
<comment type="caution">
    <text evidence="2">The sequence shown here is derived from an EMBL/GenBank/DDBJ whole genome shotgun (WGS) entry which is preliminary data.</text>
</comment>
<evidence type="ECO:0000256" key="1">
    <source>
        <dbReference type="SAM" id="Phobius"/>
    </source>
</evidence>
<reference evidence="2 3" key="1">
    <citation type="submission" date="2019-03" db="EMBL/GenBank/DDBJ databases">
        <title>Genomic Encyclopedia of Type Strains, Phase III (KMG-III): the genomes of soil and plant-associated and newly described type strains.</title>
        <authorList>
            <person name="Whitman W."/>
        </authorList>
    </citation>
    <scope>NUCLEOTIDE SEQUENCE [LARGE SCALE GENOMIC DNA]</scope>
    <source>
        <strain evidence="2 3">CECT 8301</strain>
    </source>
</reference>
<dbReference type="EMBL" id="SORL01000003">
    <property type="protein sequence ID" value="TDY65283.1"/>
    <property type="molecule type" value="Genomic_DNA"/>
</dbReference>
<keyword evidence="1" id="KW-0472">Membrane</keyword>